<dbReference type="EMBL" id="QJKJ01006035">
    <property type="protein sequence ID" value="RDX88157.1"/>
    <property type="molecule type" value="Genomic_DNA"/>
</dbReference>
<accession>A0A371GC67</accession>
<organism evidence="1 2">
    <name type="scientific">Mucuna pruriens</name>
    <name type="common">Velvet bean</name>
    <name type="synonym">Dolichos pruriens</name>
    <dbReference type="NCBI Taxonomy" id="157652"/>
    <lineage>
        <taxon>Eukaryota</taxon>
        <taxon>Viridiplantae</taxon>
        <taxon>Streptophyta</taxon>
        <taxon>Embryophyta</taxon>
        <taxon>Tracheophyta</taxon>
        <taxon>Spermatophyta</taxon>
        <taxon>Magnoliopsida</taxon>
        <taxon>eudicotyledons</taxon>
        <taxon>Gunneridae</taxon>
        <taxon>Pentapetalae</taxon>
        <taxon>rosids</taxon>
        <taxon>fabids</taxon>
        <taxon>Fabales</taxon>
        <taxon>Fabaceae</taxon>
        <taxon>Papilionoideae</taxon>
        <taxon>50 kb inversion clade</taxon>
        <taxon>NPAAA clade</taxon>
        <taxon>indigoferoid/millettioid clade</taxon>
        <taxon>Phaseoleae</taxon>
        <taxon>Mucuna</taxon>
    </lineage>
</organism>
<dbReference type="Proteomes" id="UP000257109">
    <property type="component" value="Unassembled WGS sequence"/>
</dbReference>
<feature type="non-terminal residue" evidence="1">
    <location>
        <position position="1"/>
    </location>
</feature>
<proteinExistence type="predicted"/>
<reference evidence="1" key="1">
    <citation type="submission" date="2018-05" db="EMBL/GenBank/DDBJ databases">
        <title>Draft genome of Mucuna pruriens seed.</title>
        <authorList>
            <person name="Nnadi N.E."/>
            <person name="Vos R."/>
            <person name="Hasami M.H."/>
            <person name="Devisetty U.K."/>
            <person name="Aguiy J.C."/>
        </authorList>
    </citation>
    <scope>NUCLEOTIDE SEQUENCE [LARGE SCALE GENOMIC DNA]</scope>
    <source>
        <strain evidence="1">JCA_2017</strain>
    </source>
</reference>
<dbReference type="STRING" id="157652.A0A371GC67"/>
<keyword evidence="2" id="KW-1185">Reference proteome</keyword>
<gene>
    <name evidence="1" type="ORF">CR513_30283</name>
</gene>
<comment type="caution">
    <text evidence="1">The sequence shown here is derived from an EMBL/GenBank/DDBJ whole genome shotgun (WGS) entry which is preliminary data.</text>
</comment>
<dbReference type="AlphaFoldDB" id="A0A371GC67"/>
<evidence type="ECO:0000313" key="2">
    <source>
        <dbReference type="Proteomes" id="UP000257109"/>
    </source>
</evidence>
<sequence>MAKVMVHSISMPGLLSGHSYRQPQHKGSRKLKGSVKMMSTLSMPALRMTGFHSKMLTTISARQLGTSHQQARLFCYLVLHMQEFNLVLQKPFLISNWFH</sequence>
<evidence type="ECO:0000313" key="1">
    <source>
        <dbReference type="EMBL" id="RDX88157.1"/>
    </source>
</evidence>
<protein>
    <submittedName>
        <fullName evidence="1">Uncharacterized protein</fullName>
    </submittedName>
</protein>
<name>A0A371GC67_MUCPR</name>